<organism evidence="2 3">
    <name type="scientific">Verminephrobacter aporrectodeae subsp. tuberculatae</name>
    <dbReference type="NCBI Taxonomy" id="1110392"/>
    <lineage>
        <taxon>Bacteria</taxon>
        <taxon>Pseudomonadati</taxon>
        <taxon>Pseudomonadota</taxon>
        <taxon>Betaproteobacteria</taxon>
        <taxon>Burkholderiales</taxon>
        <taxon>Comamonadaceae</taxon>
        <taxon>Verminephrobacter</taxon>
    </lineage>
</organism>
<feature type="domain" description="SpoVT-AbrB" evidence="1">
    <location>
        <begin position="4"/>
        <end position="49"/>
    </location>
</feature>
<dbReference type="GO" id="GO:0003677">
    <property type="term" value="F:DNA binding"/>
    <property type="evidence" value="ECO:0007669"/>
    <property type="project" value="UniProtKB-KW"/>
</dbReference>
<dbReference type="InterPro" id="IPR007159">
    <property type="entry name" value="SpoVT-AbrB_dom"/>
</dbReference>
<keyword evidence="2" id="KW-0238">DNA-binding</keyword>
<proteinExistence type="predicted"/>
<dbReference type="SUPFAM" id="SSF89447">
    <property type="entry name" value="AbrB/MazE/MraZ-like"/>
    <property type="match status" value="1"/>
</dbReference>
<comment type="caution">
    <text evidence="2">The sequence shown here is derived from an EMBL/GenBank/DDBJ whole genome shotgun (WGS) entry which is preliminary data.</text>
</comment>
<accession>A0ABT3KQ70</accession>
<sequence>MNTLTVTTRGQVTFRKEVLQHLGIHPGEKIELHLLPGGRAERRAAQPKGAFSALRGLLQSKTNGTRLGIEEINTAIAEAGSAAGAGDA</sequence>
<dbReference type="Proteomes" id="UP001208935">
    <property type="component" value="Unassembled WGS sequence"/>
</dbReference>
<evidence type="ECO:0000313" key="2">
    <source>
        <dbReference type="EMBL" id="MCW5320481.1"/>
    </source>
</evidence>
<dbReference type="InterPro" id="IPR037914">
    <property type="entry name" value="SpoVT-AbrB_sf"/>
</dbReference>
<evidence type="ECO:0000313" key="3">
    <source>
        <dbReference type="Proteomes" id="UP001208935"/>
    </source>
</evidence>
<dbReference type="RefSeq" id="WP_265281223.1">
    <property type="nucleotide sequence ID" value="NZ_QZCW01000001.1"/>
</dbReference>
<keyword evidence="3" id="KW-1185">Reference proteome</keyword>
<gene>
    <name evidence="2" type="ORF">D5039_04580</name>
</gene>
<evidence type="ECO:0000259" key="1">
    <source>
        <dbReference type="SMART" id="SM00966"/>
    </source>
</evidence>
<dbReference type="Gene3D" id="2.10.260.10">
    <property type="match status" value="1"/>
</dbReference>
<protein>
    <submittedName>
        <fullName evidence="2">AbrB/MazE/SpoVT family DNA-binding domain-containing protein</fullName>
    </submittedName>
</protein>
<name>A0ABT3KQ70_9BURK</name>
<dbReference type="SMART" id="SM00966">
    <property type="entry name" value="SpoVT_AbrB"/>
    <property type="match status" value="1"/>
</dbReference>
<reference evidence="3" key="1">
    <citation type="submission" date="2023-07" db="EMBL/GenBank/DDBJ databases">
        <title>Verminephrobacter genomes.</title>
        <authorList>
            <person name="Lund M.B."/>
        </authorList>
    </citation>
    <scope>NUCLEOTIDE SEQUENCE [LARGE SCALE GENOMIC DNA]</scope>
    <source>
        <strain evidence="3">AtM5-05</strain>
    </source>
</reference>
<dbReference type="EMBL" id="QZCW01000001">
    <property type="protein sequence ID" value="MCW5320481.1"/>
    <property type="molecule type" value="Genomic_DNA"/>
</dbReference>